<dbReference type="Proteomes" id="UP000641932">
    <property type="component" value="Unassembled WGS sequence"/>
</dbReference>
<feature type="transmembrane region" description="Helical" evidence="2">
    <location>
        <begin position="30"/>
        <end position="48"/>
    </location>
</feature>
<organism evidence="3 4">
    <name type="scientific">Wenjunlia tyrosinilytica</name>
    <dbReference type="NCBI Taxonomy" id="1544741"/>
    <lineage>
        <taxon>Bacteria</taxon>
        <taxon>Bacillati</taxon>
        <taxon>Actinomycetota</taxon>
        <taxon>Actinomycetes</taxon>
        <taxon>Kitasatosporales</taxon>
        <taxon>Streptomycetaceae</taxon>
        <taxon>Wenjunlia</taxon>
    </lineage>
</organism>
<name>A0A918DU59_9ACTN</name>
<evidence type="ECO:0000313" key="3">
    <source>
        <dbReference type="EMBL" id="GGO84005.1"/>
    </source>
</evidence>
<feature type="compositionally biased region" description="Basic and acidic residues" evidence="1">
    <location>
        <begin position="182"/>
        <end position="191"/>
    </location>
</feature>
<dbReference type="Pfam" id="PF19853">
    <property type="entry name" value="DUF6328"/>
    <property type="match status" value="1"/>
</dbReference>
<evidence type="ECO:0000313" key="4">
    <source>
        <dbReference type="Proteomes" id="UP000641932"/>
    </source>
</evidence>
<gene>
    <name evidence="3" type="ORF">GCM10012280_14480</name>
</gene>
<comment type="caution">
    <text evidence="3">The sequence shown here is derived from an EMBL/GenBank/DDBJ whole genome shotgun (WGS) entry which is preliminary data.</text>
</comment>
<dbReference type="EMBL" id="BMMS01000005">
    <property type="protein sequence ID" value="GGO84005.1"/>
    <property type="molecule type" value="Genomic_DNA"/>
</dbReference>
<reference evidence="3" key="1">
    <citation type="journal article" date="2014" name="Int. J. Syst. Evol. Microbiol.">
        <title>Complete genome sequence of Corynebacterium casei LMG S-19264T (=DSM 44701T), isolated from a smear-ripened cheese.</title>
        <authorList>
            <consortium name="US DOE Joint Genome Institute (JGI-PGF)"/>
            <person name="Walter F."/>
            <person name="Albersmeier A."/>
            <person name="Kalinowski J."/>
            <person name="Ruckert C."/>
        </authorList>
    </citation>
    <scope>NUCLEOTIDE SEQUENCE</scope>
    <source>
        <strain evidence="3">CGMCC 4.7201</strain>
    </source>
</reference>
<keyword evidence="2" id="KW-0812">Transmembrane</keyword>
<feature type="transmembrane region" description="Helical" evidence="2">
    <location>
        <begin position="99"/>
        <end position="118"/>
    </location>
</feature>
<dbReference type="AlphaFoldDB" id="A0A918DU59"/>
<dbReference type="InterPro" id="IPR046291">
    <property type="entry name" value="DUF6328"/>
</dbReference>
<feature type="region of interest" description="Disordered" evidence="1">
    <location>
        <begin position="157"/>
        <end position="191"/>
    </location>
</feature>
<feature type="compositionally biased region" description="Low complexity" evidence="1">
    <location>
        <begin position="160"/>
        <end position="181"/>
    </location>
</feature>
<evidence type="ECO:0000256" key="1">
    <source>
        <dbReference type="SAM" id="MobiDB-lite"/>
    </source>
</evidence>
<feature type="transmembrane region" description="Helical" evidence="2">
    <location>
        <begin position="130"/>
        <end position="150"/>
    </location>
</feature>
<accession>A0A918DU59</accession>
<feature type="transmembrane region" description="Helical" evidence="2">
    <location>
        <begin position="60"/>
        <end position="79"/>
    </location>
</feature>
<keyword evidence="4" id="KW-1185">Reference proteome</keyword>
<evidence type="ECO:0000256" key="2">
    <source>
        <dbReference type="SAM" id="Phobius"/>
    </source>
</evidence>
<sequence length="191" mass="20949">MENTGRHETPQERDDRNFAELLQELRVTQTGVQILFAFLLGLVFTQRFPELDDYQRNTYVVTLLLAVVAAALFTAPAALHRVLFRRHAKRRIVQVSARFALAGLVFLALALTASVMLIMDVALSRLAGQVTGGCVALLFAWLWLLIPLWLRQMPPPPIPESSGPESSGPESSGPESSGPESSRPDSSRPGS</sequence>
<protein>
    <submittedName>
        <fullName evidence="3">Membrane protein</fullName>
    </submittedName>
</protein>
<proteinExistence type="predicted"/>
<keyword evidence="2" id="KW-0472">Membrane</keyword>
<reference evidence="3" key="2">
    <citation type="submission" date="2020-09" db="EMBL/GenBank/DDBJ databases">
        <authorList>
            <person name="Sun Q."/>
            <person name="Zhou Y."/>
        </authorList>
    </citation>
    <scope>NUCLEOTIDE SEQUENCE</scope>
    <source>
        <strain evidence="3">CGMCC 4.7201</strain>
    </source>
</reference>
<keyword evidence="2" id="KW-1133">Transmembrane helix</keyword>
<dbReference type="RefSeq" id="WP_229698219.1">
    <property type="nucleotide sequence ID" value="NZ_BMMS01000005.1"/>
</dbReference>